<organism evidence="1 2">
    <name type="scientific">Acaulospora colombiana</name>
    <dbReference type="NCBI Taxonomy" id="27376"/>
    <lineage>
        <taxon>Eukaryota</taxon>
        <taxon>Fungi</taxon>
        <taxon>Fungi incertae sedis</taxon>
        <taxon>Mucoromycota</taxon>
        <taxon>Glomeromycotina</taxon>
        <taxon>Glomeromycetes</taxon>
        <taxon>Diversisporales</taxon>
        <taxon>Acaulosporaceae</taxon>
        <taxon>Acaulospora</taxon>
    </lineage>
</organism>
<gene>
    <name evidence="1" type="ORF">ACOLOM_LOCUS4866</name>
</gene>
<feature type="non-terminal residue" evidence="1">
    <location>
        <position position="214"/>
    </location>
</feature>
<reference evidence="1" key="1">
    <citation type="submission" date="2021-06" db="EMBL/GenBank/DDBJ databases">
        <authorList>
            <person name="Kallberg Y."/>
            <person name="Tangrot J."/>
            <person name="Rosling A."/>
        </authorList>
    </citation>
    <scope>NUCLEOTIDE SEQUENCE</scope>
    <source>
        <strain evidence="1">CL356</strain>
    </source>
</reference>
<proteinExistence type="predicted"/>
<accession>A0ACA9LYJ3</accession>
<dbReference type="Proteomes" id="UP000789525">
    <property type="component" value="Unassembled WGS sequence"/>
</dbReference>
<evidence type="ECO:0000313" key="1">
    <source>
        <dbReference type="EMBL" id="CAG8551354.1"/>
    </source>
</evidence>
<evidence type="ECO:0000313" key="2">
    <source>
        <dbReference type="Proteomes" id="UP000789525"/>
    </source>
</evidence>
<sequence>MPRPVRQEDLDFASCENDRYESEIVKWKNQQKLEALEQDAIEVQKILSNIKKAAVKKFEEAEKKRAEELQKWRQLYERIEMDYEKERIQRQREFESQQAKWKQMTEDYELMVKKKVEAEQERVRKDEEAKKQDAINKQKALEPQKITPFLLCTCIHITGAELVRVYQSDALRLLSVVHKAYVLQPPPEVRALLTTSPSAMSRLKTMLEEAIKNG</sequence>
<comment type="caution">
    <text evidence="1">The sequence shown here is derived from an EMBL/GenBank/DDBJ whole genome shotgun (WGS) entry which is preliminary data.</text>
</comment>
<protein>
    <submittedName>
        <fullName evidence="1">16691_t:CDS:1</fullName>
    </submittedName>
</protein>
<name>A0ACA9LYJ3_9GLOM</name>
<keyword evidence="2" id="KW-1185">Reference proteome</keyword>
<dbReference type="EMBL" id="CAJVPT010008388">
    <property type="protein sequence ID" value="CAG8551354.1"/>
    <property type="molecule type" value="Genomic_DNA"/>
</dbReference>